<gene>
    <name evidence="10" type="primary">clcA_1</name>
    <name evidence="10" type="ORF">ERS852568_01191</name>
</gene>
<evidence type="ECO:0000256" key="1">
    <source>
        <dbReference type="ARBA" id="ARBA00004141"/>
    </source>
</evidence>
<name>A0A174S493_9CLOT</name>
<feature type="transmembrane region" description="Helical" evidence="8">
    <location>
        <begin position="335"/>
        <end position="355"/>
    </location>
</feature>
<keyword evidence="2" id="KW-0813">Transport</keyword>
<dbReference type="PRINTS" id="PR00762">
    <property type="entry name" value="CLCHANNEL"/>
</dbReference>
<evidence type="ECO:0000256" key="6">
    <source>
        <dbReference type="ARBA" id="ARBA00023136"/>
    </source>
</evidence>
<feature type="transmembrane region" description="Helical" evidence="8">
    <location>
        <begin position="109"/>
        <end position="130"/>
    </location>
</feature>
<dbReference type="Gene3D" id="1.10.3080.10">
    <property type="entry name" value="Clc chloride channel"/>
    <property type="match status" value="1"/>
</dbReference>
<dbReference type="InterPro" id="IPR001807">
    <property type="entry name" value="ClC"/>
</dbReference>
<feature type="transmembrane region" description="Helical" evidence="8">
    <location>
        <begin position="63"/>
        <end position="83"/>
    </location>
</feature>
<dbReference type="GO" id="GO:0006813">
    <property type="term" value="P:potassium ion transport"/>
    <property type="evidence" value="ECO:0007669"/>
    <property type="project" value="InterPro"/>
</dbReference>
<sequence>MKKSKEGVSDIFPHRNNLKIRLIWEAALIGLLAGLVIVANRVLVEKLSPLIIKFYTYSKGHPLTILLVFVILGLMGFFVGCLVKKDPMISGSGIPQVEGILMKRLEVNWLRVLVFKFIGGTAALIAGLSVGREGPSVQMGAAIGQGFSKVCKRINIEDKFLITSGASAGLSGAFNAPLSGVIFALEEVHKNFSPLVLLSAMSASIAADFMCKNFLGLNPALGFSDVAALPLKYYWTLAILGIILGFTGVLFSKGILKTQDIYGAFKKVPIQVKVMIPFLCAGVVGITAPILLGGGHSLIMSLGNGRFTITMLFLFLLVKYIFTFVSFGSGTPGGIFFPLLVLGAIVGNIFGIIVCKGAHIPTMYIINFVIFAMAGHFASIVKAPITGIVLITEMSGSFEHLLALTIVVIFSYVTSDILKSEPIYESLLERSLKKYGKDDEGEHKAYPKKTILEISVFMGSTVEGHLIKDIEWPEECLLVGIKRGGKEIIPNGDTEILAGDFLVVLVDDDKAADSMESLQKLSTEIKE</sequence>
<feature type="transmembrane region" description="Helical" evidence="8">
    <location>
        <begin position="362"/>
        <end position="381"/>
    </location>
</feature>
<dbReference type="CDD" id="cd01031">
    <property type="entry name" value="EriC"/>
    <property type="match status" value="1"/>
</dbReference>
<dbReference type="GO" id="GO:0005247">
    <property type="term" value="F:voltage-gated chloride channel activity"/>
    <property type="evidence" value="ECO:0007669"/>
    <property type="project" value="TreeGrafter"/>
</dbReference>
<dbReference type="PANTHER" id="PTHR45711:SF6">
    <property type="entry name" value="CHLORIDE CHANNEL PROTEIN"/>
    <property type="match status" value="1"/>
</dbReference>
<dbReference type="InterPro" id="IPR006037">
    <property type="entry name" value="RCK_C"/>
</dbReference>
<feature type="transmembrane region" description="Helical" evidence="8">
    <location>
        <begin position="307"/>
        <end position="329"/>
    </location>
</feature>
<keyword evidence="5" id="KW-0406">Ion transport</keyword>
<dbReference type="InterPro" id="IPR036721">
    <property type="entry name" value="RCK_C_sf"/>
</dbReference>
<dbReference type="RefSeq" id="WP_055207144.1">
    <property type="nucleotide sequence ID" value="NZ_CZBO01000001.1"/>
</dbReference>
<evidence type="ECO:0000256" key="8">
    <source>
        <dbReference type="SAM" id="Phobius"/>
    </source>
</evidence>
<dbReference type="Gene3D" id="3.30.70.1450">
    <property type="entry name" value="Regulator of K+ conductance, C-terminal domain"/>
    <property type="match status" value="1"/>
</dbReference>
<evidence type="ECO:0000256" key="5">
    <source>
        <dbReference type="ARBA" id="ARBA00023065"/>
    </source>
</evidence>
<evidence type="ECO:0000256" key="2">
    <source>
        <dbReference type="ARBA" id="ARBA00022448"/>
    </source>
</evidence>
<dbReference type="AlphaFoldDB" id="A0A174S493"/>
<evidence type="ECO:0000256" key="7">
    <source>
        <dbReference type="ARBA" id="ARBA00023214"/>
    </source>
</evidence>
<evidence type="ECO:0000313" key="11">
    <source>
        <dbReference type="Proteomes" id="UP000095563"/>
    </source>
</evidence>
<dbReference type="PANTHER" id="PTHR45711">
    <property type="entry name" value="CHLORIDE CHANNEL PROTEIN"/>
    <property type="match status" value="1"/>
</dbReference>
<evidence type="ECO:0000259" key="9">
    <source>
        <dbReference type="PROSITE" id="PS51202"/>
    </source>
</evidence>
<keyword evidence="3 8" id="KW-0812">Transmembrane</keyword>
<dbReference type="Pfam" id="PF02080">
    <property type="entry name" value="TrkA_C"/>
    <property type="match status" value="1"/>
</dbReference>
<protein>
    <submittedName>
        <fullName evidence="10">Voltage-gated chloride channel family protein</fullName>
    </submittedName>
</protein>
<dbReference type="GO" id="GO:0008324">
    <property type="term" value="F:monoatomic cation transmembrane transporter activity"/>
    <property type="evidence" value="ECO:0007669"/>
    <property type="project" value="InterPro"/>
</dbReference>
<feature type="transmembrane region" description="Helical" evidence="8">
    <location>
        <begin position="232"/>
        <end position="255"/>
    </location>
</feature>
<comment type="subcellular location">
    <subcellularLocation>
        <location evidence="1">Membrane</location>
        <topology evidence="1">Multi-pass membrane protein</topology>
    </subcellularLocation>
</comment>
<dbReference type="SUPFAM" id="SSF116726">
    <property type="entry name" value="TrkA C-terminal domain-like"/>
    <property type="match status" value="1"/>
</dbReference>
<keyword evidence="7" id="KW-0868">Chloride</keyword>
<feature type="transmembrane region" description="Helical" evidence="8">
    <location>
        <begin position="275"/>
        <end position="295"/>
    </location>
</feature>
<feature type="transmembrane region" description="Helical" evidence="8">
    <location>
        <begin position="21"/>
        <end position="43"/>
    </location>
</feature>
<evidence type="ECO:0000256" key="3">
    <source>
        <dbReference type="ARBA" id="ARBA00022692"/>
    </source>
</evidence>
<dbReference type="InterPro" id="IPR014743">
    <property type="entry name" value="Cl-channel_core"/>
</dbReference>
<evidence type="ECO:0000256" key="4">
    <source>
        <dbReference type="ARBA" id="ARBA00022989"/>
    </source>
</evidence>
<keyword evidence="4 8" id="KW-1133">Transmembrane helix</keyword>
<dbReference type="GO" id="GO:0005886">
    <property type="term" value="C:plasma membrane"/>
    <property type="evidence" value="ECO:0007669"/>
    <property type="project" value="TreeGrafter"/>
</dbReference>
<dbReference type="SUPFAM" id="SSF81340">
    <property type="entry name" value="Clc chloride channel"/>
    <property type="match status" value="1"/>
</dbReference>
<reference evidence="10 11" key="1">
    <citation type="submission" date="2015-09" db="EMBL/GenBank/DDBJ databases">
        <authorList>
            <consortium name="Pathogen Informatics"/>
        </authorList>
    </citation>
    <scope>NUCLEOTIDE SEQUENCE [LARGE SCALE GENOMIC DNA]</scope>
    <source>
        <strain evidence="10 11">2789STDY5834956</strain>
    </source>
</reference>
<dbReference type="PROSITE" id="PS51202">
    <property type="entry name" value="RCK_C"/>
    <property type="match status" value="1"/>
</dbReference>
<proteinExistence type="predicted"/>
<organism evidence="10 11">
    <name type="scientific">Clostridium baratii</name>
    <dbReference type="NCBI Taxonomy" id="1561"/>
    <lineage>
        <taxon>Bacteria</taxon>
        <taxon>Bacillati</taxon>
        <taxon>Bacillota</taxon>
        <taxon>Clostridia</taxon>
        <taxon>Eubacteriales</taxon>
        <taxon>Clostridiaceae</taxon>
        <taxon>Clostridium</taxon>
    </lineage>
</organism>
<dbReference type="Proteomes" id="UP000095563">
    <property type="component" value="Unassembled WGS sequence"/>
</dbReference>
<evidence type="ECO:0000313" key="10">
    <source>
        <dbReference type="EMBL" id="CUP89239.1"/>
    </source>
</evidence>
<feature type="domain" description="RCK C-terminal" evidence="9">
    <location>
        <begin position="439"/>
        <end position="521"/>
    </location>
</feature>
<feature type="transmembrane region" description="Helical" evidence="8">
    <location>
        <begin position="401"/>
        <end position="418"/>
    </location>
</feature>
<accession>A0A174S493</accession>
<dbReference type="EMBL" id="CZBO01000001">
    <property type="protein sequence ID" value="CUP89239.1"/>
    <property type="molecule type" value="Genomic_DNA"/>
</dbReference>
<dbReference type="Pfam" id="PF00654">
    <property type="entry name" value="Voltage_CLC"/>
    <property type="match status" value="1"/>
</dbReference>
<keyword evidence="6 8" id="KW-0472">Membrane</keyword>